<comment type="similarity">
    <text evidence="1">Belongs to the AfsR/DnrI/RedD regulatory family.</text>
</comment>
<dbReference type="SUPFAM" id="SSF52540">
    <property type="entry name" value="P-loop containing nucleoside triphosphate hydrolases"/>
    <property type="match status" value="1"/>
</dbReference>
<dbReference type="InterPro" id="IPR051677">
    <property type="entry name" value="AfsR-DnrI-RedD_regulator"/>
</dbReference>
<gene>
    <name evidence="9" type="ORF">D5S18_21050</name>
</gene>
<organism evidence="9 10">
    <name type="scientific">Nocardia panacis</name>
    <dbReference type="NCBI Taxonomy" id="2340916"/>
    <lineage>
        <taxon>Bacteria</taxon>
        <taxon>Bacillati</taxon>
        <taxon>Actinomycetota</taxon>
        <taxon>Actinomycetes</taxon>
        <taxon>Mycobacteriales</taxon>
        <taxon>Nocardiaceae</taxon>
        <taxon>Nocardia</taxon>
    </lineage>
</organism>
<keyword evidence="3" id="KW-0238">DNA-binding</keyword>
<evidence type="ECO:0000259" key="8">
    <source>
        <dbReference type="SMART" id="SM01043"/>
    </source>
</evidence>
<evidence type="ECO:0000256" key="2">
    <source>
        <dbReference type="ARBA" id="ARBA00023015"/>
    </source>
</evidence>
<dbReference type="PANTHER" id="PTHR35807">
    <property type="entry name" value="TRANSCRIPTIONAL REGULATOR REDD-RELATED"/>
    <property type="match status" value="1"/>
</dbReference>
<evidence type="ECO:0000256" key="1">
    <source>
        <dbReference type="ARBA" id="ARBA00005820"/>
    </source>
</evidence>
<accession>A0A3A4KDU9</accession>
<evidence type="ECO:0000256" key="3">
    <source>
        <dbReference type="ARBA" id="ARBA00023125"/>
    </source>
</evidence>
<dbReference type="SUPFAM" id="SSF46894">
    <property type="entry name" value="C-terminal effector domain of the bipartite response regulators"/>
    <property type="match status" value="1"/>
</dbReference>
<dbReference type="GO" id="GO:0006355">
    <property type="term" value="P:regulation of DNA-templated transcription"/>
    <property type="evidence" value="ECO:0007669"/>
    <property type="project" value="InterPro"/>
</dbReference>
<dbReference type="Gene3D" id="1.25.40.10">
    <property type="entry name" value="Tetratricopeptide repeat domain"/>
    <property type="match status" value="1"/>
</dbReference>
<evidence type="ECO:0000313" key="9">
    <source>
        <dbReference type="EMBL" id="RJO73665.1"/>
    </source>
</evidence>
<comment type="caution">
    <text evidence="9">The sequence shown here is derived from an EMBL/GenBank/DDBJ whole genome shotgun (WGS) entry which is preliminary data.</text>
</comment>
<dbReference type="InterPro" id="IPR005158">
    <property type="entry name" value="BTAD"/>
</dbReference>
<dbReference type="Gene3D" id="1.10.10.10">
    <property type="entry name" value="Winged helix-like DNA-binding domain superfamily/Winged helix DNA-binding domain"/>
    <property type="match status" value="1"/>
</dbReference>
<protein>
    <submittedName>
        <fullName evidence="9">AfsR/SARP family transcriptional regulator</fullName>
    </submittedName>
</protein>
<dbReference type="RefSeq" id="WP_120042741.1">
    <property type="nucleotide sequence ID" value="NZ_QZFU01000023.1"/>
</dbReference>
<evidence type="ECO:0000256" key="4">
    <source>
        <dbReference type="ARBA" id="ARBA00023163"/>
    </source>
</evidence>
<sequence length="483" mass="50795">MTINRDGSECRVRLRILGPIEVFDGDRVLEVARPLERALLVRLALARTNPVPDARLVADLWGDGYLTRPAPRLRVLVSRLRAALGECACAVTRTPGGYRADVEVSDLRVAEDIAQRLHAAARAGRCAQVRRSARAAAALWRGPALADVVTAPFAAVEAARLEQWRLGLVVAGLEAGLRLGADTEVVTELAGLVGADPLHEPLARVHALALYRTGAQGDALDRLHRLRRGLVRALGVDPAPETVELEQRILHHDPALRRPRNRSVLPSAETASATSLPAPTNSFVGRGRALPALLARLEKSGATTLVGGPGSGKSRLAIEAARRAAATGRLVVYTDLSVLSDPDSVGRAIARAVGVDHDPDLCAAANALRGGLLLFDNADHLADGIGDLVAALLRAAPGLTVLTTSRRPLGGRGELRIAVGPLNHGAGLELFADRAAGPLIGVDLASAWAVCASVDWIPLGIELAAGLTRMFTVAQLARRVGCP</sequence>
<feature type="domain" description="Bacterial transcriptional activator" evidence="8">
    <location>
        <begin position="105"/>
        <end position="250"/>
    </location>
</feature>
<dbReference type="GO" id="GO:0003677">
    <property type="term" value="F:DNA binding"/>
    <property type="evidence" value="ECO:0007669"/>
    <property type="project" value="UniProtKB-KW"/>
</dbReference>
<proteinExistence type="inferred from homology"/>
<dbReference type="InterPro" id="IPR001867">
    <property type="entry name" value="OmpR/PhoB-type_DNA-bd"/>
</dbReference>
<dbReference type="PANTHER" id="PTHR35807:SF1">
    <property type="entry name" value="TRANSCRIPTIONAL REGULATOR REDD"/>
    <property type="match status" value="1"/>
</dbReference>
<dbReference type="OrthoDB" id="4492184at2"/>
<dbReference type="InterPro" id="IPR027417">
    <property type="entry name" value="P-loop_NTPase"/>
</dbReference>
<evidence type="ECO:0000256" key="5">
    <source>
        <dbReference type="SAM" id="MobiDB-lite"/>
    </source>
</evidence>
<feature type="compositionally biased region" description="Polar residues" evidence="5">
    <location>
        <begin position="269"/>
        <end position="282"/>
    </location>
</feature>
<dbReference type="Gene3D" id="3.40.50.300">
    <property type="entry name" value="P-loop containing nucleotide triphosphate hydrolases"/>
    <property type="match status" value="1"/>
</dbReference>
<evidence type="ECO:0000259" key="7">
    <source>
        <dbReference type="SMART" id="SM00862"/>
    </source>
</evidence>
<dbReference type="InterPro" id="IPR011990">
    <property type="entry name" value="TPR-like_helical_dom_sf"/>
</dbReference>
<feature type="region of interest" description="Disordered" evidence="5">
    <location>
        <begin position="256"/>
        <end position="282"/>
    </location>
</feature>
<dbReference type="Proteomes" id="UP000266677">
    <property type="component" value="Unassembled WGS sequence"/>
</dbReference>
<keyword evidence="2" id="KW-0805">Transcription regulation</keyword>
<feature type="domain" description="OmpR/PhoB-type" evidence="7">
    <location>
        <begin position="26"/>
        <end position="100"/>
    </location>
</feature>
<evidence type="ECO:0000259" key="6">
    <source>
        <dbReference type="SMART" id="SM00382"/>
    </source>
</evidence>
<dbReference type="SUPFAM" id="SSF48452">
    <property type="entry name" value="TPR-like"/>
    <property type="match status" value="1"/>
</dbReference>
<dbReference type="EMBL" id="QZFU01000023">
    <property type="protein sequence ID" value="RJO73665.1"/>
    <property type="molecule type" value="Genomic_DNA"/>
</dbReference>
<name>A0A3A4KDU9_9NOCA</name>
<dbReference type="Pfam" id="PF03704">
    <property type="entry name" value="BTAD"/>
    <property type="match status" value="1"/>
</dbReference>
<dbReference type="CDD" id="cd15831">
    <property type="entry name" value="BTAD"/>
    <property type="match status" value="1"/>
</dbReference>
<evidence type="ECO:0000313" key="10">
    <source>
        <dbReference type="Proteomes" id="UP000266677"/>
    </source>
</evidence>
<dbReference type="InterPro" id="IPR036388">
    <property type="entry name" value="WH-like_DNA-bd_sf"/>
</dbReference>
<dbReference type="GO" id="GO:0000160">
    <property type="term" value="P:phosphorelay signal transduction system"/>
    <property type="evidence" value="ECO:0007669"/>
    <property type="project" value="InterPro"/>
</dbReference>
<keyword evidence="4" id="KW-0804">Transcription</keyword>
<dbReference type="AlphaFoldDB" id="A0A3A4KDU9"/>
<feature type="domain" description="AAA+ ATPase" evidence="6">
    <location>
        <begin position="299"/>
        <end position="423"/>
    </location>
</feature>
<dbReference type="SMART" id="SM00862">
    <property type="entry name" value="Trans_reg_C"/>
    <property type="match status" value="1"/>
</dbReference>
<dbReference type="SMART" id="SM01043">
    <property type="entry name" value="BTAD"/>
    <property type="match status" value="1"/>
</dbReference>
<dbReference type="SMART" id="SM00382">
    <property type="entry name" value="AAA"/>
    <property type="match status" value="1"/>
</dbReference>
<dbReference type="InterPro" id="IPR016032">
    <property type="entry name" value="Sig_transdc_resp-reg_C-effctor"/>
</dbReference>
<dbReference type="InterPro" id="IPR003593">
    <property type="entry name" value="AAA+_ATPase"/>
</dbReference>
<keyword evidence="10" id="KW-1185">Reference proteome</keyword>
<reference evidence="9 10" key="1">
    <citation type="submission" date="2018-09" db="EMBL/GenBank/DDBJ databases">
        <title>YIM PH21274 draft genome.</title>
        <authorList>
            <person name="Miao C."/>
        </authorList>
    </citation>
    <scope>NUCLEOTIDE SEQUENCE [LARGE SCALE GENOMIC DNA]</scope>
    <source>
        <strain evidence="9 10">YIM PH 21724</strain>
    </source>
</reference>